<name>A0A9W6GKR5_9FUSO</name>
<feature type="coiled-coil region" evidence="1">
    <location>
        <begin position="1"/>
        <end position="37"/>
    </location>
</feature>
<dbReference type="Proteomes" id="UP001144471">
    <property type="component" value="Unassembled WGS sequence"/>
</dbReference>
<reference evidence="2" key="1">
    <citation type="submission" date="2022-12" db="EMBL/GenBank/DDBJ databases">
        <title>Reference genome sequencing for broad-spectrum identification of bacterial and archaeal isolates by mass spectrometry.</title>
        <authorList>
            <person name="Sekiguchi Y."/>
            <person name="Tourlousse D.M."/>
        </authorList>
    </citation>
    <scope>NUCLEOTIDE SEQUENCE</scope>
    <source>
        <strain evidence="2">10succ1</strain>
    </source>
</reference>
<proteinExistence type="predicted"/>
<evidence type="ECO:0000313" key="2">
    <source>
        <dbReference type="EMBL" id="GLI55664.1"/>
    </source>
</evidence>
<organism evidence="2 3">
    <name type="scientific">Propionigenium maris DSM 9537</name>
    <dbReference type="NCBI Taxonomy" id="1123000"/>
    <lineage>
        <taxon>Bacteria</taxon>
        <taxon>Fusobacteriati</taxon>
        <taxon>Fusobacteriota</taxon>
        <taxon>Fusobacteriia</taxon>
        <taxon>Fusobacteriales</taxon>
        <taxon>Fusobacteriaceae</taxon>
        <taxon>Propionigenium</taxon>
    </lineage>
</organism>
<evidence type="ECO:0000256" key="1">
    <source>
        <dbReference type="SAM" id="Coils"/>
    </source>
</evidence>
<dbReference type="AlphaFoldDB" id="A0A9W6GKR5"/>
<sequence length="42" mass="5130">MEELLKRREELLEELRRVEAEIARLKGEEHIEELEEEILGRI</sequence>
<keyword evidence="1" id="KW-0175">Coiled coil</keyword>
<protein>
    <submittedName>
        <fullName evidence="2">Uncharacterized protein</fullName>
    </submittedName>
</protein>
<dbReference type="EMBL" id="BSDY01000004">
    <property type="protein sequence ID" value="GLI55664.1"/>
    <property type="molecule type" value="Genomic_DNA"/>
</dbReference>
<gene>
    <name evidence="2" type="ORF">PM10SUCC1_11780</name>
</gene>
<accession>A0A9W6GKR5</accession>
<evidence type="ECO:0000313" key="3">
    <source>
        <dbReference type="Proteomes" id="UP001144471"/>
    </source>
</evidence>
<keyword evidence="3" id="KW-1185">Reference proteome</keyword>
<dbReference type="RefSeq" id="WP_281834278.1">
    <property type="nucleotide sequence ID" value="NZ_BSDY01000004.1"/>
</dbReference>
<comment type="caution">
    <text evidence="2">The sequence shown here is derived from an EMBL/GenBank/DDBJ whole genome shotgun (WGS) entry which is preliminary data.</text>
</comment>